<evidence type="ECO:0000256" key="1">
    <source>
        <dbReference type="SAM" id="MobiDB-lite"/>
    </source>
</evidence>
<protein>
    <submittedName>
        <fullName evidence="2">Uncharacterized protein</fullName>
    </submittedName>
</protein>
<reference evidence="2" key="1">
    <citation type="journal article" date="2014" name="Int. J. Syst. Evol. Microbiol.">
        <title>Complete genome sequence of Corynebacterium casei LMG S-19264T (=DSM 44701T), isolated from a smear-ripened cheese.</title>
        <authorList>
            <consortium name="US DOE Joint Genome Institute (JGI-PGF)"/>
            <person name="Walter F."/>
            <person name="Albersmeier A."/>
            <person name="Kalinowski J."/>
            <person name="Ruckert C."/>
        </authorList>
    </citation>
    <scope>NUCLEOTIDE SEQUENCE</scope>
    <source>
        <strain evidence="2">CGMCC 1.15762</strain>
    </source>
</reference>
<dbReference type="AlphaFoldDB" id="A0A8J2ZGA2"/>
<keyword evidence="3" id="KW-1185">Reference proteome</keyword>
<accession>A0A8J2ZGA2</accession>
<dbReference type="EMBL" id="BMJV01000001">
    <property type="protein sequence ID" value="GGG59593.1"/>
    <property type="molecule type" value="Genomic_DNA"/>
</dbReference>
<dbReference type="RefSeq" id="WP_188787932.1">
    <property type="nucleotide sequence ID" value="NZ_BMJV01000001.1"/>
</dbReference>
<sequence length="601" mass="60974">MLSYTHAFSPDWAPDNLLPAALPEFLGDAAPPLPVLFRRADDGALTLARPEGGIAVSSKSLAGLCAALGADARASVVFGPRTIDAGGDQGPDLLSEGGASERGTHGKPQTAHGTAPGADPAEIAVIDAGIAFWNPAFRDGSGRARFASCGGLVLRSGAEVSHEVLGSQSLAALQSRGGTRAGDRANRARLALELPSSVFAAGRGGRPLFGADAQAHGTAMADMVLSTAPRNARLHAVELPAAAVTDITGGLMRGLLVPAVRGAVGQVDALRRAEGRSGRYALTLLLAFGFYGGPGGGADGSAKVLDQLRGALTEIRSQGVDVTLVLPMGNHRQAQGHAILGADEPLGWRLVPDDHSPNTAELIHPAGGGPLTLTAPDGSSVTVPVSQGLGRLEVNGRAAGAIWTRSLHGGLMCTRVTLCATAARKARVARAPFGLWQISLPGAEAWILRDETGFEPDPAAPARGSRFESRGYRPRDRLGLFELGDPGGASVQVLRAGTASMLTVAETAAIARVGAGWRDGATLREAPYSGGAKPQNPQPVLVDLATGAGLAERPIGPFGARAALGNGGAQRFRIAGTSVAAALRAGIVAGGVPDQAGSALA</sequence>
<dbReference type="GO" id="GO:0004252">
    <property type="term" value="F:serine-type endopeptidase activity"/>
    <property type="evidence" value="ECO:0007669"/>
    <property type="project" value="InterPro"/>
</dbReference>
<dbReference type="SUPFAM" id="SSF52743">
    <property type="entry name" value="Subtilisin-like"/>
    <property type="match status" value="1"/>
</dbReference>
<dbReference type="InterPro" id="IPR036852">
    <property type="entry name" value="Peptidase_S8/S53_dom_sf"/>
</dbReference>
<reference evidence="2" key="2">
    <citation type="submission" date="2020-09" db="EMBL/GenBank/DDBJ databases">
        <authorList>
            <person name="Sun Q."/>
            <person name="Zhou Y."/>
        </authorList>
    </citation>
    <scope>NUCLEOTIDE SEQUENCE</scope>
    <source>
        <strain evidence="2">CGMCC 1.15762</strain>
    </source>
</reference>
<feature type="region of interest" description="Disordered" evidence="1">
    <location>
        <begin position="87"/>
        <end position="118"/>
    </location>
</feature>
<evidence type="ECO:0000313" key="2">
    <source>
        <dbReference type="EMBL" id="GGG59593.1"/>
    </source>
</evidence>
<dbReference type="GO" id="GO:0006508">
    <property type="term" value="P:proteolysis"/>
    <property type="evidence" value="ECO:0007669"/>
    <property type="project" value="InterPro"/>
</dbReference>
<name>A0A8J2ZGA2_9RHOB</name>
<organism evidence="2 3">
    <name type="scientific">Salipiger pallidus</name>
    <dbReference type="NCBI Taxonomy" id="1775170"/>
    <lineage>
        <taxon>Bacteria</taxon>
        <taxon>Pseudomonadati</taxon>
        <taxon>Pseudomonadota</taxon>
        <taxon>Alphaproteobacteria</taxon>
        <taxon>Rhodobacterales</taxon>
        <taxon>Roseobacteraceae</taxon>
        <taxon>Salipiger</taxon>
    </lineage>
</organism>
<gene>
    <name evidence="2" type="ORF">GCM10011415_01850</name>
</gene>
<dbReference type="Proteomes" id="UP000617145">
    <property type="component" value="Unassembled WGS sequence"/>
</dbReference>
<evidence type="ECO:0000313" key="3">
    <source>
        <dbReference type="Proteomes" id="UP000617145"/>
    </source>
</evidence>
<proteinExistence type="predicted"/>
<comment type="caution">
    <text evidence="2">The sequence shown here is derived from an EMBL/GenBank/DDBJ whole genome shotgun (WGS) entry which is preliminary data.</text>
</comment>